<evidence type="ECO:0000313" key="2">
    <source>
        <dbReference type="Proteomes" id="UP000603904"/>
    </source>
</evidence>
<sequence>MPPLASPAAVEAARADWEAWRAARLASVASPTGPLALVETRWLQPDESASLEDALSGRPDTVRATWIERSHIGTGETERGIRLWDAASPAINHFVTIDTYPFAPEWVVEATFTPVSESRLLPFEHMRDDGGTRDHVVPGDITFTLDGTAYNLAAFEDEGTLLLVVGDRTNGSATYGGGRFLHVHHEPGADRVVLDFNRAFVPPCGFSSHFNCPLPPPGNRFGVSIEAGEKLPVFLDGYLPH</sequence>
<dbReference type="RefSeq" id="WP_204060778.1">
    <property type="nucleotide sequence ID" value="NZ_BAAAGP010000033.1"/>
</dbReference>
<protein>
    <recommendedName>
        <fullName evidence="3">DUF1684 domain-containing protein</fullName>
    </recommendedName>
</protein>
<evidence type="ECO:0000313" key="1">
    <source>
        <dbReference type="EMBL" id="GIH43720.1"/>
    </source>
</evidence>
<gene>
    <name evidence="1" type="ORF">Mco01_67200</name>
</gene>
<accession>A0ABQ4G9K2</accession>
<comment type="caution">
    <text evidence="1">The sequence shown here is derived from an EMBL/GenBank/DDBJ whole genome shotgun (WGS) entry which is preliminary data.</text>
</comment>
<organism evidence="1 2">
    <name type="scientific">Microbispora corallina</name>
    <dbReference type="NCBI Taxonomy" id="83302"/>
    <lineage>
        <taxon>Bacteria</taxon>
        <taxon>Bacillati</taxon>
        <taxon>Actinomycetota</taxon>
        <taxon>Actinomycetes</taxon>
        <taxon>Streptosporangiales</taxon>
        <taxon>Streptosporangiaceae</taxon>
        <taxon>Microbispora</taxon>
    </lineage>
</organism>
<evidence type="ECO:0008006" key="3">
    <source>
        <dbReference type="Google" id="ProtNLM"/>
    </source>
</evidence>
<proteinExistence type="predicted"/>
<dbReference type="PANTHER" id="PTHR41913">
    <property type="entry name" value="DUF1684 DOMAIN-CONTAINING PROTEIN"/>
    <property type="match status" value="1"/>
</dbReference>
<dbReference type="Proteomes" id="UP000603904">
    <property type="component" value="Unassembled WGS sequence"/>
</dbReference>
<name>A0ABQ4G9K2_9ACTN</name>
<dbReference type="Pfam" id="PF07920">
    <property type="entry name" value="DUF1684"/>
    <property type="match status" value="1"/>
</dbReference>
<dbReference type="PANTHER" id="PTHR41913:SF1">
    <property type="entry name" value="DUF1684 DOMAIN-CONTAINING PROTEIN"/>
    <property type="match status" value="1"/>
</dbReference>
<dbReference type="EMBL" id="BOOC01000043">
    <property type="protein sequence ID" value="GIH43720.1"/>
    <property type="molecule type" value="Genomic_DNA"/>
</dbReference>
<reference evidence="1 2" key="1">
    <citation type="submission" date="2021-01" db="EMBL/GenBank/DDBJ databases">
        <title>Whole genome shotgun sequence of Microbispora corallina NBRC 16416.</title>
        <authorList>
            <person name="Komaki H."/>
            <person name="Tamura T."/>
        </authorList>
    </citation>
    <scope>NUCLEOTIDE SEQUENCE [LARGE SCALE GENOMIC DNA]</scope>
    <source>
        <strain evidence="1 2">NBRC 16416</strain>
    </source>
</reference>
<dbReference type="InterPro" id="IPR012467">
    <property type="entry name" value="DUF1684"/>
</dbReference>
<keyword evidence="2" id="KW-1185">Reference proteome</keyword>